<feature type="signal peptide" evidence="1">
    <location>
        <begin position="1"/>
        <end position="24"/>
    </location>
</feature>
<comment type="caution">
    <text evidence="2">The sequence shown here is derived from an EMBL/GenBank/DDBJ whole genome shotgun (WGS) entry which is preliminary data.</text>
</comment>
<dbReference type="EMBL" id="JBHSHD010000003">
    <property type="protein sequence ID" value="MFC4819465.1"/>
    <property type="molecule type" value="Genomic_DNA"/>
</dbReference>
<gene>
    <name evidence="2" type="ORF">ACFO6Q_03975</name>
</gene>
<keyword evidence="1" id="KW-0732">Signal</keyword>
<accession>A0ABV9QQZ6</accession>
<evidence type="ECO:0000256" key="1">
    <source>
        <dbReference type="SAM" id="SignalP"/>
    </source>
</evidence>
<keyword evidence="3" id="KW-1185">Reference proteome</keyword>
<dbReference type="RefSeq" id="WP_380019230.1">
    <property type="nucleotide sequence ID" value="NZ_JBHSHD010000003.1"/>
</dbReference>
<protein>
    <recommendedName>
        <fullName evidence="4">Secreted protein</fullName>
    </recommendedName>
</protein>
<organism evidence="2 3">
    <name type="scientific">Dokdonella ginsengisoli</name>
    <dbReference type="NCBI Taxonomy" id="363846"/>
    <lineage>
        <taxon>Bacteria</taxon>
        <taxon>Pseudomonadati</taxon>
        <taxon>Pseudomonadota</taxon>
        <taxon>Gammaproteobacteria</taxon>
        <taxon>Lysobacterales</taxon>
        <taxon>Rhodanobacteraceae</taxon>
        <taxon>Dokdonella</taxon>
    </lineage>
</organism>
<sequence>MDRIGTKTAAVLSLVFALAPHAHATEEQQITAIQDYYCAAQEATSDTFFRSSFDYSDLRQEFSNLAYTVTLLPDVRANVNNFDEVWGRSSAGQPPGSWPGVNFYTVFKNFERNKFVSVKFHVPAGVDPTLSGAFFHGENYPGPNLTTAISPVCGDFAPVAPYCLTTNRGPSARIAAWKISTGNPAVNACALTPGQDYYINIVLTTPDASHPDCSGNLCKVNVQNTVN</sequence>
<feature type="chain" id="PRO_5045102472" description="Secreted protein" evidence="1">
    <location>
        <begin position="25"/>
        <end position="227"/>
    </location>
</feature>
<reference evidence="3" key="1">
    <citation type="journal article" date="2019" name="Int. J. Syst. Evol. Microbiol.">
        <title>The Global Catalogue of Microorganisms (GCM) 10K type strain sequencing project: providing services to taxonomists for standard genome sequencing and annotation.</title>
        <authorList>
            <consortium name="The Broad Institute Genomics Platform"/>
            <consortium name="The Broad Institute Genome Sequencing Center for Infectious Disease"/>
            <person name="Wu L."/>
            <person name="Ma J."/>
        </authorList>
    </citation>
    <scope>NUCLEOTIDE SEQUENCE [LARGE SCALE GENOMIC DNA]</scope>
    <source>
        <strain evidence="3">CCUG 30340</strain>
    </source>
</reference>
<evidence type="ECO:0008006" key="4">
    <source>
        <dbReference type="Google" id="ProtNLM"/>
    </source>
</evidence>
<evidence type="ECO:0000313" key="2">
    <source>
        <dbReference type="EMBL" id="MFC4819465.1"/>
    </source>
</evidence>
<proteinExistence type="predicted"/>
<name>A0ABV9QQZ6_9GAMM</name>
<dbReference type="Proteomes" id="UP001595886">
    <property type="component" value="Unassembled WGS sequence"/>
</dbReference>
<evidence type="ECO:0000313" key="3">
    <source>
        <dbReference type="Proteomes" id="UP001595886"/>
    </source>
</evidence>